<dbReference type="AlphaFoldDB" id="A0ABD3MUY4"/>
<keyword evidence="2" id="KW-1185">Reference proteome</keyword>
<dbReference type="EMBL" id="JALLBG020000077">
    <property type="protein sequence ID" value="KAL3767222.1"/>
    <property type="molecule type" value="Genomic_DNA"/>
</dbReference>
<dbReference type="CDD" id="cd09272">
    <property type="entry name" value="RNase_HI_RT_Ty1"/>
    <property type="match status" value="1"/>
</dbReference>
<gene>
    <name evidence="1" type="ORF">ACHAWU_003313</name>
</gene>
<proteinExistence type="predicted"/>
<evidence type="ECO:0008006" key="3">
    <source>
        <dbReference type="Google" id="ProtNLM"/>
    </source>
</evidence>
<protein>
    <recommendedName>
        <fullName evidence="3">Reverse transcriptase Ty1/copia-type domain-containing protein</fullName>
    </recommendedName>
</protein>
<organism evidence="1 2">
    <name type="scientific">Discostella pseudostelligera</name>
    <dbReference type="NCBI Taxonomy" id="259834"/>
    <lineage>
        <taxon>Eukaryota</taxon>
        <taxon>Sar</taxon>
        <taxon>Stramenopiles</taxon>
        <taxon>Ochrophyta</taxon>
        <taxon>Bacillariophyta</taxon>
        <taxon>Coscinodiscophyceae</taxon>
        <taxon>Thalassiosirophycidae</taxon>
        <taxon>Stephanodiscales</taxon>
        <taxon>Stephanodiscaceae</taxon>
        <taxon>Discostella</taxon>
    </lineage>
</organism>
<accession>A0ABD3MUY4</accession>
<sequence length="312" mass="34819">MQNDEICLRREGTAEGYLGVDIKTINGQIHLTQSGLSNRIISALGLNKYSNSCQTPAEAAPLPKDVDGEAASGTINYASVVGMLLYLSGHSRPDLSFAVHQCARYTFAPTRRHEQALLRIGHYLKGTLDKGLILNPSPELHLDCYPDADFAGLWKHEDSNDPHCVRSRTGFVITLAHCPVIWASKMQTEIALSTMEAEYIALSTACRDLFPIMDKLVEITAILNIPFTPGSNMHVRIHEDNAGTLILGKLEPRRMTPRSKHYAVKYHWFREQLLPRNIELVKIATQDQLGDIFTKGLGGVAFKRVRKQLMGW</sequence>
<name>A0ABD3MUY4_9STRA</name>
<reference evidence="1 2" key="1">
    <citation type="submission" date="2024-10" db="EMBL/GenBank/DDBJ databases">
        <title>Updated reference genomes for cyclostephanoid diatoms.</title>
        <authorList>
            <person name="Roberts W.R."/>
            <person name="Alverson A.J."/>
        </authorList>
    </citation>
    <scope>NUCLEOTIDE SEQUENCE [LARGE SCALE GENOMIC DNA]</scope>
    <source>
        <strain evidence="1 2">AJA232-27</strain>
    </source>
</reference>
<comment type="caution">
    <text evidence="1">The sequence shown here is derived from an EMBL/GenBank/DDBJ whole genome shotgun (WGS) entry which is preliminary data.</text>
</comment>
<evidence type="ECO:0000313" key="1">
    <source>
        <dbReference type="EMBL" id="KAL3767222.1"/>
    </source>
</evidence>
<evidence type="ECO:0000313" key="2">
    <source>
        <dbReference type="Proteomes" id="UP001530293"/>
    </source>
</evidence>
<dbReference type="PANTHER" id="PTHR11439">
    <property type="entry name" value="GAG-POL-RELATED RETROTRANSPOSON"/>
    <property type="match status" value="1"/>
</dbReference>
<dbReference type="PANTHER" id="PTHR11439:SF467">
    <property type="entry name" value="INTEGRASE CATALYTIC DOMAIN-CONTAINING PROTEIN"/>
    <property type="match status" value="1"/>
</dbReference>
<dbReference type="Proteomes" id="UP001530293">
    <property type="component" value="Unassembled WGS sequence"/>
</dbReference>